<proteinExistence type="inferred from homology"/>
<name>A0ABY5TJV9_9GAMM</name>
<dbReference type="SUPFAM" id="SSF51905">
    <property type="entry name" value="FAD/NAD(P)-binding domain"/>
    <property type="match status" value="1"/>
</dbReference>
<evidence type="ECO:0000256" key="3">
    <source>
        <dbReference type="ARBA" id="ARBA00022630"/>
    </source>
</evidence>
<keyword evidence="4" id="KW-0274">FAD</keyword>
<keyword evidence="6" id="KW-0503">Monooxygenase</keyword>
<evidence type="ECO:0000313" key="8">
    <source>
        <dbReference type="Proteomes" id="UP001059934"/>
    </source>
</evidence>
<accession>A0ABY5TJV9</accession>
<dbReference type="PRINTS" id="PR00411">
    <property type="entry name" value="PNDRDTASEI"/>
</dbReference>
<dbReference type="PANTHER" id="PTHR43872:SF1">
    <property type="entry name" value="MONOOXYGENASE, PUTATIVE (AFU_ORTHOLOGUE AFUA_8G02570)-RELATED"/>
    <property type="match status" value="1"/>
</dbReference>
<evidence type="ECO:0000256" key="5">
    <source>
        <dbReference type="ARBA" id="ARBA00023002"/>
    </source>
</evidence>
<keyword evidence="3" id="KW-0285">Flavoprotein</keyword>
<dbReference type="Proteomes" id="UP001059934">
    <property type="component" value="Chromosome"/>
</dbReference>
<keyword evidence="5" id="KW-0560">Oxidoreductase</keyword>
<evidence type="ECO:0000256" key="4">
    <source>
        <dbReference type="ARBA" id="ARBA00022827"/>
    </source>
</evidence>
<evidence type="ECO:0000256" key="1">
    <source>
        <dbReference type="ARBA" id="ARBA00001974"/>
    </source>
</evidence>
<protein>
    <submittedName>
        <fullName evidence="7">NAD(P)/FAD-dependent oxidoreductase</fullName>
    </submittedName>
</protein>
<dbReference type="Gene3D" id="3.50.50.60">
    <property type="entry name" value="FAD/NAD(P)-binding domain"/>
    <property type="match status" value="3"/>
</dbReference>
<dbReference type="Pfam" id="PF00743">
    <property type="entry name" value="FMO-like"/>
    <property type="match status" value="1"/>
</dbReference>
<evidence type="ECO:0000256" key="2">
    <source>
        <dbReference type="ARBA" id="ARBA00010139"/>
    </source>
</evidence>
<dbReference type="InterPro" id="IPR051820">
    <property type="entry name" value="FAD-binding_MO"/>
</dbReference>
<dbReference type="InterPro" id="IPR020946">
    <property type="entry name" value="Flavin_mOase-like"/>
</dbReference>
<dbReference type="PANTHER" id="PTHR43872">
    <property type="entry name" value="MONOOXYGENASE, PUTATIVE (AFU_ORTHOLOGUE AFUA_8G02570)-RELATED"/>
    <property type="match status" value="1"/>
</dbReference>
<evidence type="ECO:0000256" key="6">
    <source>
        <dbReference type="ARBA" id="ARBA00023033"/>
    </source>
</evidence>
<dbReference type="EMBL" id="CP103416">
    <property type="protein sequence ID" value="UVW34148.1"/>
    <property type="molecule type" value="Genomic_DNA"/>
</dbReference>
<keyword evidence="8" id="KW-1185">Reference proteome</keyword>
<reference evidence="7" key="1">
    <citation type="submission" date="2022-08" db="EMBL/GenBank/DDBJ databases">
        <title>Catabolic pathway analysis in culturable SAR92 clade bacteria reveals their overlooked roles in DMSP degradation in coastal seas.</title>
        <authorList>
            <person name="He X."/>
            <person name="Zhang X."/>
            <person name="Zhang Y."/>
        </authorList>
    </citation>
    <scope>NUCLEOTIDE SEQUENCE</scope>
    <source>
        <strain evidence="7">H455</strain>
    </source>
</reference>
<comment type="similarity">
    <text evidence="2">Belongs to the FAD-binding monooxygenase family.</text>
</comment>
<dbReference type="InterPro" id="IPR036188">
    <property type="entry name" value="FAD/NAD-bd_sf"/>
</dbReference>
<comment type="cofactor">
    <cofactor evidence="1">
        <name>FAD</name>
        <dbReference type="ChEBI" id="CHEBI:57692"/>
    </cofactor>
</comment>
<organism evidence="7 8">
    <name type="scientific">SAR92 clade bacterium H455</name>
    <dbReference type="NCBI Taxonomy" id="2974818"/>
    <lineage>
        <taxon>Bacteria</taxon>
        <taxon>Pseudomonadati</taxon>
        <taxon>Pseudomonadota</taxon>
        <taxon>Gammaproteobacteria</taxon>
        <taxon>Cellvibrionales</taxon>
        <taxon>Porticoccaceae</taxon>
        <taxon>SAR92 clade</taxon>
    </lineage>
</organism>
<dbReference type="Pfam" id="PF13450">
    <property type="entry name" value="NAD_binding_8"/>
    <property type="match status" value="1"/>
</dbReference>
<gene>
    <name evidence="7" type="ORF">NYF23_08925</name>
</gene>
<sequence length="507" mass="57289">MSASSAQHSDSELHKNVKEHRDVIIVGAGLSGIGAACHLAEKCPDRSYLLLESRKAMGGTWDLFRYPGIRSDSDMHTLGYSFKPWEGAKAIADGPSILDYVRKTAAEHAVDQHIRYDHRLISASWSSEQSVWTLEIRQPDTDQTVQMTCNFLYMCSGYYSYEKPHDPQFPEVDSFKGQIIRPQFWPEDLDYQDKTVVIIGSGATAMTLVPAMAKKAKQVTMLQRSPTYVFSRPSEDWFANSLRKILPATWAYALTRLRNTLFQEFIFKQARKHPAAAKRFLLNQLRKQLGADYNVEKHFTPNYNPWDQRLCLVPDDDLFKAISNGSANIVTEHIQRFTETGIELKSGQHLEADIVVSATGLELEVMGGATFSVDGQVIDFATLTTYKGFMVSDVPNMVSTFGYVNASWTLRADLISEWVCRTLNHMRKTQTSKVVPLVPESLKDMPTKDWIADFPAGYLQRAMHLQPKQGNQAPWVNSQDFRSERALFSLPIESDNALHFSALVNSQ</sequence>
<evidence type="ECO:0000313" key="7">
    <source>
        <dbReference type="EMBL" id="UVW34148.1"/>
    </source>
</evidence>